<evidence type="ECO:0000256" key="9">
    <source>
        <dbReference type="RuleBase" id="RU003465"/>
    </source>
</evidence>
<keyword evidence="8" id="KW-0464">Manganese</keyword>
<proteinExistence type="inferred from homology"/>
<keyword evidence="6" id="KW-0460">Magnesium</keyword>
<comment type="similarity">
    <text evidence="9">Belongs to the PP2C family.</text>
</comment>
<evidence type="ECO:0000259" key="10">
    <source>
        <dbReference type="PROSITE" id="PS51746"/>
    </source>
</evidence>
<dbReference type="InterPro" id="IPR000222">
    <property type="entry name" value="PP2C_BS"/>
</dbReference>
<dbReference type="Pfam" id="PF00481">
    <property type="entry name" value="PP2C"/>
    <property type="match status" value="1"/>
</dbReference>
<keyword evidence="5 9" id="KW-0378">Hydrolase</keyword>
<dbReference type="AlphaFoldDB" id="A0A7N0ZS55"/>
<feature type="domain" description="PPM-type phosphatase" evidence="10">
    <location>
        <begin position="100"/>
        <end position="264"/>
    </location>
</feature>
<keyword evidence="4" id="KW-0479">Metal-binding</keyword>
<dbReference type="PROSITE" id="PS01032">
    <property type="entry name" value="PPM_1"/>
    <property type="match status" value="1"/>
</dbReference>
<dbReference type="Gene3D" id="3.60.40.10">
    <property type="entry name" value="PPM-type phosphatase domain"/>
    <property type="match status" value="1"/>
</dbReference>
<evidence type="ECO:0000256" key="1">
    <source>
        <dbReference type="ARBA" id="ARBA00001936"/>
    </source>
</evidence>
<evidence type="ECO:0000313" key="11">
    <source>
        <dbReference type="EnsemblPlants" id="Kaladp0024s0366.1.v1.1"/>
    </source>
</evidence>
<evidence type="ECO:0000256" key="6">
    <source>
        <dbReference type="ARBA" id="ARBA00022842"/>
    </source>
</evidence>
<dbReference type="CDD" id="cd00143">
    <property type="entry name" value="PP2Cc"/>
    <property type="match status" value="1"/>
</dbReference>
<organism evidence="11 12">
    <name type="scientific">Kalanchoe fedtschenkoi</name>
    <name type="common">Lavender scallops</name>
    <name type="synonym">South American air plant</name>
    <dbReference type="NCBI Taxonomy" id="63787"/>
    <lineage>
        <taxon>Eukaryota</taxon>
        <taxon>Viridiplantae</taxon>
        <taxon>Streptophyta</taxon>
        <taxon>Embryophyta</taxon>
        <taxon>Tracheophyta</taxon>
        <taxon>Spermatophyta</taxon>
        <taxon>Magnoliopsida</taxon>
        <taxon>eudicotyledons</taxon>
        <taxon>Gunneridae</taxon>
        <taxon>Pentapetalae</taxon>
        <taxon>Saxifragales</taxon>
        <taxon>Crassulaceae</taxon>
        <taxon>Kalanchoe</taxon>
    </lineage>
</organism>
<dbReference type="PANTHER" id="PTHR47992">
    <property type="entry name" value="PROTEIN PHOSPHATASE"/>
    <property type="match status" value="1"/>
</dbReference>
<dbReference type="GO" id="GO:0004722">
    <property type="term" value="F:protein serine/threonine phosphatase activity"/>
    <property type="evidence" value="ECO:0007669"/>
    <property type="project" value="UniProtKB-EC"/>
</dbReference>
<dbReference type="SUPFAM" id="SSF81606">
    <property type="entry name" value="PP2C-like"/>
    <property type="match status" value="1"/>
</dbReference>
<dbReference type="PROSITE" id="PS51746">
    <property type="entry name" value="PPM_2"/>
    <property type="match status" value="1"/>
</dbReference>
<protein>
    <recommendedName>
        <fullName evidence="3">protein-serine/threonine phosphatase</fullName>
        <ecNumber evidence="3">3.1.3.16</ecNumber>
    </recommendedName>
</protein>
<evidence type="ECO:0000256" key="8">
    <source>
        <dbReference type="ARBA" id="ARBA00023211"/>
    </source>
</evidence>
<dbReference type="EnsemblPlants" id="Kaladp0024s0366.1.v1.1">
    <property type="protein sequence ID" value="Kaladp0024s0366.1.v1.1"/>
    <property type="gene ID" value="Kaladp0024s0366.v1.1"/>
</dbReference>
<evidence type="ECO:0000256" key="5">
    <source>
        <dbReference type="ARBA" id="ARBA00022801"/>
    </source>
</evidence>
<evidence type="ECO:0000256" key="7">
    <source>
        <dbReference type="ARBA" id="ARBA00022912"/>
    </source>
</evidence>
<accession>A0A7N0ZS55</accession>
<dbReference type="InterPro" id="IPR015655">
    <property type="entry name" value="PP2C"/>
</dbReference>
<keyword evidence="7 9" id="KW-0904">Protein phosphatase</keyword>
<evidence type="ECO:0000256" key="3">
    <source>
        <dbReference type="ARBA" id="ARBA00013081"/>
    </source>
</evidence>
<evidence type="ECO:0000256" key="2">
    <source>
        <dbReference type="ARBA" id="ARBA00001946"/>
    </source>
</evidence>
<sequence length="264" mass="29144">MAGCCEVAAEGETSTAAAAGTTDQVEPSLRSMKRRMELQQLKFKPVDSRKRQRMPRDCKGAVHSCCYDAEEEVKDFKRGRCGIDLNLEAPEKKVEEGRVKFGVTSLCGRRRDMEDAVSIRPWFLGAEEECHFFGVFDGHGCSHVATRCKARMHEIVKAELEKADMDDKSWTEALGRSFCLMDAEAQKSTQVAEAPSSCCRCELQIPQCDAVGSTAVVALVSPDKIVVSNCGDSRAVLCRNGVAIPLSSDHKLLKSDRESNRRFS</sequence>
<evidence type="ECO:0000256" key="4">
    <source>
        <dbReference type="ARBA" id="ARBA00022723"/>
    </source>
</evidence>
<dbReference type="GO" id="GO:0046872">
    <property type="term" value="F:metal ion binding"/>
    <property type="evidence" value="ECO:0007669"/>
    <property type="project" value="UniProtKB-KW"/>
</dbReference>
<name>A0A7N0ZS55_KALFE</name>
<dbReference type="EC" id="3.1.3.16" evidence="3"/>
<evidence type="ECO:0000313" key="12">
    <source>
        <dbReference type="Proteomes" id="UP000594263"/>
    </source>
</evidence>
<dbReference type="SMART" id="SM00332">
    <property type="entry name" value="PP2Cc"/>
    <property type="match status" value="1"/>
</dbReference>
<comment type="cofactor">
    <cofactor evidence="2">
        <name>Mg(2+)</name>
        <dbReference type="ChEBI" id="CHEBI:18420"/>
    </cofactor>
</comment>
<dbReference type="Proteomes" id="UP000594263">
    <property type="component" value="Unplaced"/>
</dbReference>
<comment type="cofactor">
    <cofactor evidence="1">
        <name>Mn(2+)</name>
        <dbReference type="ChEBI" id="CHEBI:29035"/>
    </cofactor>
</comment>
<keyword evidence="12" id="KW-1185">Reference proteome</keyword>
<dbReference type="Gramene" id="Kaladp0024s0366.1.v1.1">
    <property type="protein sequence ID" value="Kaladp0024s0366.1.v1.1"/>
    <property type="gene ID" value="Kaladp0024s0366.v1.1"/>
</dbReference>
<dbReference type="InterPro" id="IPR001932">
    <property type="entry name" value="PPM-type_phosphatase-like_dom"/>
</dbReference>
<reference evidence="11" key="1">
    <citation type="submission" date="2021-01" db="UniProtKB">
        <authorList>
            <consortium name="EnsemblPlants"/>
        </authorList>
    </citation>
    <scope>IDENTIFICATION</scope>
</reference>
<dbReference type="InterPro" id="IPR036457">
    <property type="entry name" value="PPM-type-like_dom_sf"/>
</dbReference>